<dbReference type="InterPro" id="IPR036388">
    <property type="entry name" value="WH-like_DNA-bd_sf"/>
</dbReference>
<dbReference type="SUPFAM" id="SSF46785">
    <property type="entry name" value="Winged helix' DNA-binding domain"/>
    <property type="match status" value="1"/>
</dbReference>
<evidence type="ECO:0000256" key="1">
    <source>
        <dbReference type="ARBA" id="ARBA00023015"/>
    </source>
</evidence>
<dbReference type="PANTHER" id="PTHR43537:SF24">
    <property type="entry name" value="GLUCONATE OPERON TRANSCRIPTIONAL REPRESSOR"/>
    <property type="match status" value="1"/>
</dbReference>
<dbReference type="Gene3D" id="1.20.120.530">
    <property type="entry name" value="GntR ligand-binding domain-like"/>
    <property type="match status" value="1"/>
</dbReference>
<dbReference type="PROSITE" id="PS50949">
    <property type="entry name" value="HTH_GNTR"/>
    <property type="match status" value="1"/>
</dbReference>
<keyword evidence="2" id="KW-0238">DNA-binding</keyword>
<evidence type="ECO:0000256" key="3">
    <source>
        <dbReference type="ARBA" id="ARBA00023163"/>
    </source>
</evidence>
<dbReference type="EMBL" id="BMJI01000010">
    <property type="protein sequence ID" value="GGC91636.1"/>
    <property type="molecule type" value="Genomic_DNA"/>
</dbReference>
<name>A0ABQ1P5T0_9MICC</name>
<dbReference type="Gene3D" id="1.10.10.10">
    <property type="entry name" value="Winged helix-like DNA-binding domain superfamily/Winged helix DNA-binding domain"/>
    <property type="match status" value="1"/>
</dbReference>
<evidence type="ECO:0000259" key="4">
    <source>
        <dbReference type="PROSITE" id="PS50949"/>
    </source>
</evidence>
<sequence length="218" mass="24401">MVTTENASKSETAYQYVLEKIRSGSYGPGYRLVLSRLADELDMSVVPVREAIRRLESERLITYLRNVGATVTGIDPTEYLYTMQTLALVEGYATALCAPLVTPADIARAREVNRQMRERLADFDPRTFTELNLRFHAILFENCPNPHVLDLVHRGWNRLGALRSSTFAYVPGRAASSVDEHDALLDALEAGDDVETIEHLARRHRLATLEAYLAHAAA</sequence>
<dbReference type="SMART" id="SM00345">
    <property type="entry name" value="HTH_GNTR"/>
    <property type="match status" value="1"/>
</dbReference>
<comment type="caution">
    <text evidence="5">The sequence shown here is derived from an EMBL/GenBank/DDBJ whole genome shotgun (WGS) entry which is preliminary data.</text>
</comment>
<dbReference type="SMART" id="SM00895">
    <property type="entry name" value="FCD"/>
    <property type="match status" value="1"/>
</dbReference>
<dbReference type="CDD" id="cd07377">
    <property type="entry name" value="WHTH_GntR"/>
    <property type="match status" value="1"/>
</dbReference>
<dbReference type="RefSeq" id="WP_188668052.1">
    <property type="nucleotide sequence ID" value="NZ_BMJI01000010.1"/>
</dbReference>
<keyword evidence="1" id="KW-0805">Transcription regulation</keyword>
<dbReference type="Proteomes" id="UP000597761">
    <property type="component" value="Unassembled WGS sequence"/>
</dbReference>
<dbReference type="InterPro" id="IPR008920">
    <property type="entry name" value="TF_FadR/GntR_C"/>
</dbReference>
<accession>A0ABQ1P5T0</accession>
<keyword evidence="3" id="KW-0804">Transcription</keyword>
<evidence type="ECO:0000313" key="6">
    <source>
        <dbReference type="Proteomes" id="UP000597761"/>
    </source>
</evidence>
<dbReference type="InterPro" id="IPR036390">
    <property type="entry name" value="WH_DNA-bd_sf"/>
</dbReference>
<dbReference type="InterPro" id="IPR011711">
    <property type="entry name" value="GntR_C"/>
</dbReference>
<feature type="domain" description="HTH gntR-type" evidence="4">
    <location>
        <begin position="7"/>
        <end position="74"/>
    </location>
</feature>
<reference evidence="6" key="1">
    <citation type="journal article" date="2019" name="Int. J. Syst. Evol. Microbiol.">
        <title>The Global Catalogue of Microorganisms (GCM) 10K type strain sequencing project: providing services to taxonomists for standard genome sequencing and annotation.</title>
        <authorList>
            <consortium name="The Broad Institute Genomics Platform"/>
            <consortium name="The Broad Institute Genome Sequencing Center for Infectious Disease"/>
            <person name="Wu L."/>
            <person name="Ma J."/>
        </authorList>
    </citation>
    <scope>NUCLEOTIDE SEQUENCE [LARGE SCALE GENOMIC DNA]</scope>
    <source>
        <strain evidence="6">CGMCC 1.15480</strain>
    </source>
</reference>
<dbReference type="Pfam" id="PF00392">
    <property type="entry name" value="GntR"/>
    <property type="match status" value="1"/>
</dbReference>
<keyword evidence="6" id="KW-1185">Reference proteome</keyword>
<gene>
    <name evidence="5" type="ORF">GCM10011512_18390</name>
</gene>
<evidence type="ECO:0000256" key="2">
    <source>
        <dbReference type="ARBA" id="ARBA00023125"/>
    </source>
</evidence>
<dbReference type="PANTHER" id="PTHR43537">
    <property type="entry name" value="TRANSCRIPTIONAL REGULATOR, GNTR FAMILY"/>
    <property type="match status" value="1"/>
</dbReference>
<organism evidence="5 6">
    <name type="scientific">Tersicoccus solisilvae</name>
    <dbReference type="NCBI Taxonomy" id="1882339"/>
    <lineage>
        <taxon>Bacteria</taxon>
        <taxon>Bacillati</taxon>
        <taxon>Actinomycetota</taxon>
        <taxon>Actinomycetes</taxon>
        <taxon>Micrococcales</taxon>
        <taxon>Micrococcaceae</taxon>
        <taxon>Tersicoccus</taxon>
    </lineage>
</organism>
<dbReference type="InterPro" id="IPR000524">
    <property type="entry name" value="Tscrpt_reg_HTH_GntR"/>
</dbReference>
<evidence type="ECO:0000313" key="5">
    <source>
        <dbReference type="EMBL" id="GGC91636.1"/>
    </source>
</evidence>
<proteinExistence type="predicted"/>
<dbReference type="Pfam" id="PF07729">
    <property type="entry name" value="FCD"/>
    <property type="match status" value="1"/>
</dbReference>
<dbReference type="SUPFAM" id="SSF48008">
    <property type="entry name" value="GntR ligand-binding domain-like"/>
    <property type="match status" value="1"/>
</dbReference>
<protein>
    <submittedName>
        <fullName evidence="5">GntR family transcriptional regulator</fullName>
    </submittedName>
</protein>